<dbReference type="PANTHER" id="PTHR30336:SF20">
    <property type="entry name" value="DUF218 DOMAIN-CONTAINING PROTEIN"/>
    <property type="match status" value="1"/>
</dbReference>
<dbReference type="GO" id="GO:0005886">
    <property type="term" value="C:plasma membrane"/>
    <property type="evidence" value="ECO:0007669"/>
    <property type="project" value="TreeGrafter"/>
</dbReference>
<evidence type="ECO:0000313" key="3">
    <source>
        <dbReference type="Proteomes" id="UP000078225"/>
    </source>
</evidence>
<proteinExistence type="predicted"/>
<dbReference type="STRING" id="1691903.A9B99_01035"/>
<evidence type="ECO:0000259" key="1">
    <source>
        <dbReference type="Pfam" id="PF02698"/>
    </source>
</evidence>
<gene>
    <name evidence="2" type="ORF">A9B99_01035</name>
</gene>
<dbReference type="PANTHER" id="PTHR30336">
    <property type="entry name" value="INNER MEMBRANE PROTEIN, PROBABLE PERMEASE"/>
    <property type="match status" value="1"/>
</dbReference>
<evidence type="ECO:0000313" key="2">
    <source>
        <dbReference type="EMBL" id="OAT78351.1"/>
    </source>
</evidence>
<dbReference type="Proteomes" id="UP000078225">
    <property type="component" value="Unassembled WGS sequence"/>
</dbReference>
<name>A0A1B7L814_9ENTR</name>
<dbReference type="InterPro" id="IPR051599">
    <property type="entry name" value="Cell_Envelope_Assoc"/>
</dbReference>
<dbReference type="Gene3D" id="3.40.50.620">
    <property type="entry name" value="HUPs"/>
    <property type="match status" value="1"/>
</dbReference>
<protein>
    <recommendedName>
        <fullName evidence="1">DUF218 domain-containing protein</fullName>
    </recommendedName>
</protein>
<sequence>MPVHGKNDNMLEDLNLVSDWLAQRDTDIDTARSSIVVLAGNAVLPVIEHAFHQARELQALLLITGGIGHSTGWLYQAVQQSVRYQHIHTGGRTEASVIGEMAATVAGLAPEQILLECEATNCGENVDFSWRLMQLRGLEPEQLVVVQDPTMQRRTMATFARLQNQVSILPDCVSSPGFVPRLTSHGEDIVFENEETGLWPVNRFIELVMGELPRLYDDNNGYGPAGKGFIAHVPLPEEIRLAWRRLSACEPLRGMLAARKLA</sequence>
<reference evidence="3" key="1">
    <citation type="submission" date="2016-05" db="EMBL/GenBank/DDBJ databases">
        <authorList>
            <person name="Behera P."/>
            <person name="Vaishampayan P."/>
            <person name="Singh N."/>
            <person name="Raina V."/>
            <person name="Suar M."/>
            <person name="Pattnaik A."/>
            <person name="Rastogi G."/>
        </authorList>
    </citation>
    <scope>NUCLEOTIDE SEQUENCE [LARGE SCALE GENOMIC DNA]</scope>
    <source>
        <strain evidence="3">MP23</strain>
    </source>
</reference>
<dbReference type="InterPro" id="IPR014729">
    <property type="entry name" value="Rossmann-like_a/b/a_fold"/>
</dbReference>
<dbReference type="AlphaFoldDB" id="A0A1B7L814"/>
<dbReference type="Pfam" id="PF02698">
    <property type="entry name" value="DUF218"/>
    <property type="match status" value="1"/>
</dbReference>
<comment type="caution">
    <text evidence="2">The sequence shown here is derived from an EMBL/GenBank/DDBJ whole genome shotgun (WGS) entry which is preliminary data.</text>
</comment>
<accession>A0A1B7L814</accession>
<keyword evidence="3" id="KW-1185">Reference proteome</keyword>
<dbReference type="EMBL" id="LYRP01000001">
    <property type="protein sequence ID" value="OAT78351.1"/>
    <property type="molecule type" value="Genomic_DNA"/>
</dbReference>
<organism evidence="2 3">
    <name type="scientific">Mangrovibacter phragmitis</name>
    <dbReference type="NCBI Taxonomy" id="1691903"/>
    <lineage>
        <taxon>Bacteria</taxon>
        <taxon>Pseudomonadati</taxon>
        <taxon>Pseudomonadota</taxon>
        <taxon>Gammaproteobacteria</taxon>
        <taxon>Enterobacterales</taxon>
        <taxon>Enterobacteriaceae</taxon>
        <taxon>Mangrovibacter</taxon>
    </lineage>
</organism>
<dbReference type="InterPro" id="IPR003848">
    <property type="entry name" value="DUF218"/>
</dbReference>
<dbReference type="Gene3D" id="1.10.3620.10">
    <property type="entry name" value="YdcF like domain"/>
    <property type="match status" value="1"/>
</dbReference>
<feature type="domain" description="DUF218" evidence="1">
    <location>
        <begin position="35"/>
        <end position="166"/>
    </location>
</feature>
<dbReference type="CDD" id="cd06259">
    <property type="entry name" value="YdcF-like"/>
    <property type="match status" value="1"/>
</dbReference>